<protein>
    <submittedName>
        <fullName evidence="1">VWA domain-containing protein</fullName>
    </submittedName>
</protein>
<accession>A0A833H0G1</accession>
<dbReference type="SUPFAM" id="SSF53300">
    <property type="entry name" value="vWA-like"/>
    <property type="match status" value="1"/>
</dbReference>
<dbReference type="EMBL" id="WBUI01000012">
    <property type="protein sequence ID" value="KAB2931767.1"/>
    <property type="molecule type" value="Genomic_DNA"/>
</dbReference>
<dbReference type="Proteomes" id="UP000460298">
    <property type="component" value="Unassembled WGS sequence"/>
</dbReference>
<gene>
    <name evidence="1" type="ORF">F9K24_12605</name>
</gene>
<sequence length="531" mass="59710">MTRRTSLRAVSAAFLTLCLTVPSVLSARADRLLVLPFRVSGKAPAAYFDESELPAQSMQAALFLSRLLREYRAIPYRESGADRLQGLDEQAAENRLGTFCSDPNVSHVLGGQLLFTGPSDLTVEIFTASCVRRSILYKDRSSGNINEIQSLMRKSIFRATPFLPESRSYARLQNFEEMRDSHLHVVVDLSGSMELTLPFARRALEALEPSPGKTVTFTVIGSSARIEHTEAFADQTAYLKTVRSLHGSGATTEASLLDGLRRAADHIKPGTTRMLFLSDATFSEKGLLQLQEIFRSYKRAGIDVALFPGYGSDPAFLDRTGRFDRIARVYTPVFARRGGFVSGESRFFVRRGSAFFLCPGNAGDDIASGRLDTSRCQSFPAHRYSKTELDLDRIVQAYAERNNLKISEISPVYSDLEFRIADFLTDRTGARAPYRVLLQSGSRAFWIGLNSKEDYQALSRKKGEKLYVGLHLKATPGGVENIPARIYMLPDADVPRLFLLEYERLLKLNRSYWNVRDAWFFHVEVRDYRHE</sequence>
<dbReference type="Gene3D" id="3.40.50.410">
    <property type="entry name" value="von Willebrand factor, type A domain"/>
    <property type="match status" value="1"/>
</dbReference>
<evidence type="ECO:0000313" key="2">
    <source>
        <dbReference type="Proteomes" id="UP000460298"/>
    </source>
</evidence>
<proteinExistence type="predicted"/>
<dbReference type="CDD" id="cd00198">
    <property type="entry name" value="vWFA"/>
    <property type="match status" value="1"/>
</dbReference>
<evidence type="ECO:0000313" key="1">
    <source>
        <dbReference type="EMBL" id="KAB2931767.1"/>
    </source>
</evidence>
<name>A0A833H0G1_9LEPT</name>
<dbReference type="AlphaFoldDB" id="A0A833H0G1"/>
<organism evidence="1 2">
    <name type="scientific">Leptonema illini</name>
    <dbReference type="NCBI Taxonomy" id="183"/>
    <lineage>
        <taxon>Bacteria</taxon>
        <taxon>Pseudomonadati</taxon>
        <taxon>Spirochaetota</taxon>
        <taxon>Spirochaetia</taxon>
        <taxon>Leptospirales</taxon>
        <taxon>Leptospiraceae</taxon>
        <taxon>Leptonema</taxon>
    </lineage>
</organism>
<dbReference type="InterPro" id="IPR036465">
    <property type="entry name" value="vWFA_dom_sf"/>
</dbReference>
<reference evidence="1 2" key="1">
    <citation type="submission" date="2019-10" db="EMBL/GenBank/DDBJ databases">
        <title>Extracellular Electron Transfer in a Candidatus Methanoperedens spp. Enrichment Culture.</title>
        <authorList>
            <person name="Berger S."/>
            <person name="Rangel Shaw D."/>
            <person name="Berben T."/>
            <person name="In 'T Zandt M."/>
            <person name="Frank J."/>
            <person name="Reimann J."/>
            <person name="Jetten M.S.M."/>
            <person name="Welte C.U."/>
        </authorList>
    </citation>
    <scope>NUCLEOTIDE SEQUENCE [LARGE SCALE GENOMIC DNA]</scope>
    <source>
        <strain evidence="1">SB12</strain>
    </source>
</reference>
<comment type="caution">
    <text evidence="1">The sequence shown here is derived from an EMBL/GenBank/DDBJ whole genome shotgun (WGS) entry which is preliminary data.</text>
</comment>